<proteinExistence type="predicted"/>
<feature type="non-terminal residue" evidence="2">
    <location>
        <position position="1"/>
    </location>
</feature>
<organism evidence="2 3">
    <name type="scientific">Diversispora eburnea</name>
    <dbReference type="NCBI Taxonomy" id="1213867"/>
    <lineage>
        <taxon>Eukaryota</taxon>
        <taxon>Fungi</taxon>
        <taxon>Fungi incertae sedis</taxon>
        <taxon>Mucoromycota</taxon>
        <taxon>Glomeromycotina</taxon>
        <taxon>Glomeromycetes</taxon>
        <taxon>Diversisporales</taxon>
        <taxon>Diversisporaceae</taxon>
        <taxon>Diversispora</taxon>
    </lineage>
</organism>
<feature type="region of interest" description="Disordered" evidence="1">
    <location>
        <begin position="304"/>
        <end position="323"/>
    </location>
</feature>
<evidence type="ECO:0000313" key="3">
    <source>
        <dbReference type="Proteomes" id="UP000789706"/>
    </source>
</evidence>
<dbReference type="InterPro" id="IPR012337">
    <property type="entry name" value="RNaseH-like_sf"/>
</dbReference>
<comment type="caution">
    <text evidence="2">The sequence shown here is derived from an EMBL/GenBank/DDBJ whole genome shotgun (WGS) entry which is preliminary data.</text>
</comment>
<reference evidence="2" key="1">
    <citation type="submission" date="2021-06" db="EMBL/GenBank/DDBJ databases">
        <authorList>
            <person name="Kallberg Y."/>
            <person name="Tangrot J."/>
            <person name="Rosling A."/>
        </authorList>
    </citation>
    <scope>NUCLEOTIDE SEQUENCE</scope>
    <source>
        <strain evidence="2">AZ414A</strain>
    </source>
</reference>
<evidence type="ECO:0000313" key="2">
    <source>
        <dbReference type="EMBL" id="CAG8569649.1"/>
    </source>
</evidence>
<dbReference type="Proteomes" id="UP000789706">
    <property type="component" value="Unassembled WGS sequence"/>
</dbReference>
<gene>
    <name evidence="2" type="ORF">DEBURN_LOCUS8015</name>
</gene>
<keyword evidence="3" id="KW-1185">Reference proteome</keyword>
<dbReference type="AlphaFoldDB" id="A0A9N9BI77"/>
<protein>
    <submittedName>
        <fullName evidence="2">2675_t:CDS:1</fullName>
    </submittedName>
</protein>
<dbReference type="SUPFAM" id="SSF53098">
    <property type="entry name" value="Ribonuclease H-like"/>
    <property type="match status" value="1"/>
</dbReference>
<dbReference type="EMBL" id="CAJVPK010001083">
    <property type="protein sequence ID" value="CAG8569649.1"/>
    <property type="molecule type" value="Genomic_DNA"/>
</dbReference>
<feature type="region of interest" description="Disordered" evidence="1">
    <location>
        <begin position="254"/>
        <end position="281"/>
    </location>
</feature>
<evidence type="ECO:0000256" key="1">
    <source>
        <dbReference type="SAM" id="MobiDB-lite"/>
    </source>
</evidence>
<accession>A0A9N9BI77</accession>
<sequence>ILAIKFEPPVIETRKYAGDELTLKNDIYEIIGSTFFWKNLKLLIDILYPYCKILDTLQSDKARLHESISCTIEKMVERMRITNFNYCMSYLLHPNYRIKIFNNTSINYTTIDPWLGYYYRAWTGEYSKFILWELENFRLGIYPFDLTTWNQFSGDIYRYWSFACASTNELGFVACRIFRICVNATSIERLWSCIGFLQSYKCNRLSNIKILEMSKLQADITYSHQLQKKISEITAHTIISEVELSRCYETEQIITDENNENEQTDEQDDEENPLYESQDSFISEDIDEEMEFINMKESINELEEIDDDETENITHSAIDLNAK</sequence>
<dbReference type="OrthoDB" id="2365019at2759"/>
<name>A0A9N9BI77_9GLOM</name>
<feature type="compositionally biased region" description="Acidic residues" evidence="1">
    <location>
        <begin position="257"/>
        <end position="273"/>
    </location>
</feature>